<evidence type="ECO:0000256" key="1">
    <source>
        <dbReference type="SAM" id="Coils"/>
    </source>
</evidence>
<feature type="compositionally biased region" description="Polar residues" evidence="2">
    <location>
        <begin position="149"/>
        <end position="158"/>
    </location>
</feature>
<feature type="region of interest" description="Disordered" evidence="2">
    <location>
        <begin position="28"/>
        <end position="49"/>
    </location>
</feature>
<feature type="compositionally biased region" description="Polar residues" evidence="2">
    <location>
        <begin position="626"/>
        <end position="635"/>
    </location>
</feature>
<proteinExistence type="predicted"/>
<reference evidence="3 5" key="1">
    <citation type="journal article" date="2008" name="Science">
        <title>The Physcomitrella genome reveals evolutionary insights into the conquest of land by plants.</title>
        <authorList>
            <person name="Rensing S."/>
            <person name="Lang D."/>
            <person name="Zimmer A."/>
            <person name="Terry A."/>
            <person name="Salamov A."/>
            <person name="Shapiro H."/>
            <person name="Nishiyama T."/>
            <person name="Perroud P.-F."/>
            <person name="Lindquist E."/>
            <person name="Kamisugi Y."/>
            <person name="Tanahashi T."/>
            <person name="Sakakibara K."/>
            <person name="Fujita T."/>
            <person name="Oishi K."/>
            <person name="Shin-I T."/>
            <person name="Kuroki Y."/>
            <person name="Toyoda A."/>
            <person name="Suzuki Y."/>
            <person name="Hashimoto A."/>
            <person name="Yamaguchi K."/>
            <person name="Sugano A."/>
            <person name="Kohara Y."/>
            <person name="Fujiyama A."/>
            <person name="Anterola A."/>
            <person name="Aoki S."/>
            <person name="Ashton N."/>
            <person name="Barbazuk W.B."/>
            <person name="Barker E."/>
            <person name="Bennetzen J."/>
            <person name="Bezanilla M."/>
            <person name="Blankenship R."/>
            <person name="Cho S.H."/>
            <person name="Dutcher S."/>
            <person name="Estelle M."/>
            <person name="Fawcett J.A."/>
            <person name="Gundlach H."/>
            <person name="Hanada K."/>
            <person name="Heyl A."/>
            <person name="Hicks K.A."/>
            <person name="Hugh J."/>
            <person name="Lohr M."/>
            <person name="Mayer K."/>
            <person name="Melkozernov A."/>
            <person name="Murata T."/>
            <person name="Nelson D."/>
            <person name="Pils B."/>
            <person name="Prigge M."/>
            <person name="Reiss B."/>
            <person name="Renner T."/>
            <person name="Rombauts S."/>
            <person name="Rushton P."/>
            <person name="Sanderfoot A."/>
            <person name="Schween G."/>
            <person name="Shiu S.-H."/>
            <person name="Stueber K."/>
            <person name="Theodoulou F.L."/>
            <person name="Tu H."/>
            <person name="Van de Peer Y."/>
            <person name="Verrier P.J."/>
            <person name="Waters E."/>
            <person name="Wood A."/>
            <person name="Yang L."/>
            <person name="Cove D."/>
            <person name="Cuming A."/>
            <person name="Hasebe M."/>
            <person name="Lucas S."/>
            <person name="Mishler D.B."/>
            <person name="Reski R."/>
            <person name="Grigoriev I."/>
            <person name="Quatrano R.S."/>
            <person name="Boore J.L."/>
        </authorList>
    </citation>
    <scope>NUCLEOTIDE SEQUENCE [LARGE SCALE GENOMIC DNA]</scope>
    <source>
        <strain evidence="4 5">cv. Gransden 2004</strain>
    </source>
</reference>
<feature type="region of interest" description="Disordered" evidence="2">
    <location>
        <begin position="526"/>
        <end position="561"/>
    </location>
</feature>
<dbReference type="Gramene" id="Pp3c3_30610V3.2">
    <property type="protein sequence ID" value="Pp3c3_30610V3.2"/>
    <property type="gene ID" value="Pp3c3_30610"/>
</dbReference>
<dbReference type="RefSeq" id="XP_024369941.1">
    <property type="nucleotide sequence ID" value="XM_024514173.2"/>
</dbReference>
<accession>A0A2K1KWN3</accession>
<dbReference type="EMBL" id="ABEU02000003">
    <property type="protein sequence ID" value="PNR58181.1"/>
    <property type="molecule type" value="Genomic_DNA"/>
</dbReference>
<dbReference type="PANTHER" id="PTHR35468:SF1">
    <property type="entry name" value="MYOSIN-LIKE PROTEIN"/>
    <property type="match status" value="1"/>
</dbReference>
<feature type="compositionally biased region" description="Basic and acidic residues" evidence="2">
    <location>
        <begin position="671"/>
        <end position="682"/>
    </location>
</feature>
<dbReference type="AlphaFoldDB" id="A0A2K1KWN3"/>
<evidence type="ECO:0000313" key="4">
    <source>
        <dbReference type="EnsemblPlants" id="Pp3c3_30610V3.1"/>
    </source>
</evidence>
<feature type="compositionally biased region" description="Polar residues" evidence="2">
    <location>
        <begin position="659"/>
        <end position="669"/>
    </location>
</feature>
<protein>
    <submittedName>
        <fullName evidence="3 4">Uncharacterized protein</fullName>
    </submittedName>
</protein>
<sequence length="695" mass="77505">MSGRMRTSRDGSLELFGDDYRRRVEHFRKPPRPHGRRRKLCGGKARRSGGNLTTFQKLDREMGRFVNAQKGLEGARSNGFFSMHGSEEDSSVRGVRHGVKWKCGWMFEQDSLYWETVRRQNVSGGEEQDSWRERAYARLDAVKEKDAGSVTSRDSSSPLGYDGALRHHCSTDHESISSGMGLHLRPTRARAKKNGSRRDEMSVEVTRDAEKYPSRNQKSSTDRGRNGRADAKAKKDWPAFLRVKCEVLQMEKEFADQRLQQQTSEMAQAAEIAHYLRSTVQNILESAKRGTVSAPCTPGRHEAEDSPGLLQRIQRLQKFNVQSNLQDQAKDFQNRIENLRLKSQVRSAASSFRKDLNPKARVSTSPAVTSDGEEWAQVQEVLKLLRGKAESLQQSCENWEKRAFFAEAKAASLQIEEEKWRTEAQKAEEKVRDLERELVQVRAVLEEVRNRHALEQSRLLGSGNNHGYTVVLQPIVTSHGSANSKCAVSSNCEGNCYGSGLEHHQTDCDHQTEAVSMDRRIGSDEIRGHDELSSPNDVVAAPTTPSPYRGLSEASTQGSSRHRYEGLLEGDGDDTPIKIPKDSGQTNVHEIAKSEVQKSLSQKWFKQRPKSRRPTTPGCEVGISDARSNLGSSSIRGKVHAAGGSSGQNALRKPGPVLSGNTRAGSSGSLLEKRAPLKEIKRNTPSHTATKVEWS</sequence>
<gene>
    <name evidence="4" type="primary">LOC112279580</name>
    <name evidence="3" type="ORF">PHYPA_005176</name>
</gene>
<organism evidence="3">
    <name type="scientific">Physcomitrium patens</name>
    <name type="common">Spreading-leaved earth moss</name>
    <name type="synonym">Physcomitrella patens</name>
    <dbReference type="NCBI Taxonomy" id="3218"/>
    <lineage>
        <taxon>Eukaryota</taxon>
        <taxon>Viridiplantae</taxon>
        <taxon>Streptophyta</taxon>
        <taxon>Embryophyta</taxon>
        <taxon>Bryophyta</taxon>
        <taxon>Bryophytina</taxon>
        <taxon>Bryopsida</taxon>
        <taxon>Funariidae</taxon>
        <taxon>Funariales</taxon>
        <taxon>Funariaceae</taxon>
        <taxon>Physcomitrium</taxon>
    </lineage>
</organism>
<dbReference type="Gramene" id="Pp3c3_30610V3.3">
    <property type="protein sequence ID" value="Pp3c3_30610V3.3"/>
    <property type="gene ID" value="Pp3c3_30610"/>
</dbReference>
<dbReference type="PaxDb" id="3218-PP1S55_172V6.1"/>
<dbReference type="EnsemblPlants" id="Pp3c3_30610V3.2">
    <property type="protein sequence ID" value="Pp3c3_30610V3.2"/>
    <property type="gene ID" value="Pp3c3_30610"/>
</dbReference>
<evidence type="ECO:0000313" key="3">
    <source>
        <dbReference type="EMBL" id="PNR58181.1"/>
    </source>
</evidence>
<name>A0A2K1KWN3_PHYPA</name>
<keyword evidence="1" id="KW-0175">Coiled coil</keyword>
<feature type="region of interest" description="Disordered" evidence="2">
    <location>
        <begin position="143"/>
        <end position="233"/>
    </location>
</feature>
<dbReference type="OrthoDB" id="1921697at2759"/>
<feature type="region of interest" description="Disordered" evidence="2">
    <location>
        <begin position="599"/>
        <end position="695"/>
    </location>
</feature>
<feature type="coiled-coil region" evidence="1">
    <location>
        <begin position="382"/>
        <end position="451"/>
    </location>
</feature>
<keyword evidence="5" id="KW-1185">Reference proteome</keyword>
<feature type="compositionally biased region" description="Basic and acidic residues" evidence="2">
    <location>
        <begin position="196"/>
        <end position="213"/>
    </location>
</feature>
<dbReference type="Gramene" id="Pp3c3_30610V3.1">
    <property type="protein sequence ID" value="Pp3c3_30610V3.1"/>
    <property type="gene ID" value="Pp3c3_30610"/>
</dbReference>
<dbReference type="EnsemblPlants" id="Pp3c3_30610V3.1">
    <property type="protein sequence ID" value="Pp3c3_30610V3.1"/>
    <property type="gene ID" value="Pp3c3_30610"/>
</dbReference>
<evidence type="ECO:0000313" key="5">
    <source>
        <dbReference type="Proteomes" id="UP000006727"/>
    </source>
</evidence>
<reference evidence="3 5" key="2">
    <citation type="journal article" date="2018" name="Plant J.">
        <title>The Physcomitrella patens chromosome-scale assembly reveals moss genome structure and evolution.</title>
        <authorList>
            <person name="Lang D."/>
            <person name="Ullrich K.K."/>
            <person name="Murat F."/>
            <person name="Fuchs J."/>
            <person name="Jenkins J."/>
            <person name="Haas F.B."/>
            <person name="Piednoel M."/>
            <person name="Gundlach H."/>
            <person name="Van Bel M."/>
            <person name="Meyberg R."/>
            <person name="Vives C."/>
            <person name="Morata J."/>
            <person name="Symeonidi A."/>
            <person name="Hiss M."/>
            <person name="Muchero W."/>
            <person name="Kamisugi Y."/>
            <person name="Saleh O."/>
            <person name="Blanc G."/>
            <person name="Decker E.L."/>
            <person name="van Gessel N."/>
            <person name="Grimwood J."/>
            <person name="Hayes R.D."/>
            <person name="Graham S.W."/>
            <person name="Gunter L.E."/>
            <person name="McDaniel S.F."/>
            <person name="Hoernstein S.N.W."/>
            <person name="Larsson A."/>
            <person name="Li F.W."/>
            <person name="Perroud P.F."/>
            <person name="Phillips J."/>
            <person name="Ranjan P."/>
            <person name="Rokshar D.S."/>
            <person name="Rothfels C.J."/>
            <person name="Schneider L."/>
            <person name="Shu S."/>
            <person name="Stevenson D.W."/>
            <person name="Thummler F."/>
            <person name="Tillich M."/>
            <person name="Villarreal Aguilar J.C."/>
            <person name="Widiez T."/>
            <person name="Wong G.K."/>
            <person name="Wymore A."/>
            <person name="Zhang Y."/>
            <person name="Zimmer A.D."/>
            <person name="Quatrano R.S."/>
            <person name="Mayer K.F.X."/>
            <person name="Goodstein D."/>
            <person name="Casacuberta J.M."/>
            <person name="Vandepoele K."/>
            <person name="Reski R."/>
            <person name="Cuming A.C."/>
            <person name="Tuskan G.A."/>
            <person name="Maumus F."/>
            <person name="Salse J."/>
            <person name="Schmutz J."/>
            <person name="Rensing S.A."/>
        </authorList>
    </citation>
    <scope>NUCLEOTIDE SEQUENCE [LARGE SCALE GENOMIC DNA]</scope>
    <source>
        <strain evidence="4 5">cv. Gransden 2004</strain>
    </source>
</reference>
<dbReference type="KEGG" id="ppp:112279580"/>
<feature type="compositionally biased region" description="Basic residues" evidence="2">
    <location>
        <begin position="28"/>
        <end position="47"/>
    </location>
</feature>
<evidence type="ECO:0000256" key="2">
    <source>
        <dbReference type="SAM" id="MobiDB-lite"/>
    </source>
</evidence>
<dbReference type="Proteomes" id="UP000006727">
    <property type="component" value="Chromosome 3"/>
</dbReference>
<reference evidence="4" key="3">
    <citation type="submission" date="2020-12" db="UniProtKB">
        <authorList>
            <consortium name="EnsemblPlants"/>
        </authorList>
    </citation>
    <scope>IDENTIFICATION</scope>
</reference>
<dbReference type="PANTHER" id="PTHR35468">
    <property type="entry name" value="MYOSIN-LIKE PROTEIN"/>
    <property type="match status" value="1"/>
</dbReference>
<dbReference type="RefSeq" id="XP_073388610.1">
    <property type="nucleotide sequence ID" value="XM_073532509.1"/>
</dbReference>
<dbReference type="GeneID" id="112279580"/>
<feature type="compositionally biased region" description="Basic and acidic residues" evidence="2">
    <location>
        <begin position="220"/>
        <end position="233"/>
    </location>
</feature>
<dbReference type="EnsemblPlants" id="Pp3c3_30610V3.3">
    <property type="protein sequence ID" value="Pp3c3_30610V3.3"/>
    <property type="gene ID" value="Pp3c3_30610"/>
</dbReference>
<feature type="compositionally biased region" description="Basic residues" evidence="2">
    <location>
        <begin position="185"/>
        <end position="195"/>
    </location>
</feature>